<feature type="region of interest" description="Disordered" evidence="1">
    <location>
        <begin position="78"/>
        <end position="97"/>
    </location>
</feature>
<feature type="signal peptide" evidence="2">
    <location>
        <begin position="1"/>
        <end position="20"/>
    </location>
</feature>
<comment type="caution">
    <text evidence="3">The sequence shown here is derived from an EMBL/GenBank/DDBJ whole genome shotgun (WGS) entry which is preliminary data.</text>
</comment>
<accession>A0AAP0F0W4</accession>
<evidence type="ECO:0000256" key="2">
    <source>
        <dbReference type="SAM" id="SignalP"/>
    </source>
</evidence>
<reference evidence="3 4" key="1">
    <citation type="submission" date="2024-01" db="EMBL/GenBank/DDBJ databases">
        <title>Genome assemblies of Stephania.</title>
        <authorList>
            <person name="Yang L."/>
        </authorList>
    </citation>
    <scope>NUCLEOTIDE SEQUENCE [LARGE SCALE GENOMIC DNA]</scope>
    <source>
        <strain evidence="3">QJT</strain>
        <tissue evidence="3">Leaf</tissue>
    </source>
</reference>
<keyword evidence="4" id="KW-1185">Reference proteome</keyword>
<dbReference type="AlphaFoldDB" id="A0AAP0F0W4"/>
<name>A0AAP0F0W4_9MAGN</name>
<proteinExistence type="predicted"/>
<sequence length="136" mass="15323">MHLEGAYMVWKLLYIRLCECLQVYVSELTETSETWCGRLYLQLDMVLQKRLDYGFGGFQVPAQEQYAVPRFTRSARGKDWSRRHEHGEAGSKGSKSSWGSCERLVGVCICFVAMGSSLALLDLFPCGLLTLASQLS</sequence>
<dbReference type="EMBL" id="JBBNAE010000008">
    <property type="protein sequence ID" value="KAK9102566.1"/>
    <property type="molecule type" value="Genomic_DNA"/>
</dbReference>
<feature type="compositionally biased region" description="Basic and acidic residues" evidence="1">
    <location>
        <begin position="78"/>
        <end position="89"/>
    </location>
</feature>
<organism evidence="3 4">
    <name type="scientific">Stephania japonica</name>
    <dbReference type="NCBI Taxonomy" id="461633"/>
    <lineage>
        <taxon>Eukaryota</taxon>
        <taxon>Viridiplantae</taxon>
        <taxon>Streptophyta</taxon>
        <taxon>Embryophyta</taxon>
        <taxon>Tracheophyta</taxon>
        <taxon>Spermatophyta</taxon>
        <taxon>Magnoliopsida</taxon>
        <taxon>Ranunculales</taxon>
        <taxon>Menispermaceae</taxon>
        <taxon>Menispermoideae</taxon>
        <taxon>Cissampelideae</taxon>
        <taxon>Stephania</taxon>
    </lineage>
</organism>
<dbReference type="Proteomes" id="UP001417504">
    <property type="component" value="Unassembled WGS sequence"/>
</dbReference>
<evidence type="ECO:0000313" key="4">
    <source>
        <dbReference type="Proteomes" id="UP001417504"/>
    </source>
</evidence>
<keyword evidence="2" id="KW-0732">Signal</keyword>
<evidence type="ECO:0000313" key="3">
    <source>
        <dbReference type="EMBL" id="KAK9102566.1"/>
    </source>
</evidence>
<feature type="chain" id="PRO_5042885214" evidence="2">
    <location>
        <begin position="21"/>
        <end position="136"/>
    </location>
</feature>
<gene>
    <name evidence="3" type="ORF">Sjap_019820</name>
</gene>
<protein>
    <submittedName>
        <fullName evidence="3">Uncharacterized protein</fullName>
    </submittedName>
</protein>
<evidence type="ECO:0000256" key="1">
    <source>
        <dbReference type="SAM" id="MobiDB-lite"/>
    </source>
</evidence>